<reference evidence="2 3" key="1">
    <citation type="journal article" date="2016" name="Int. J. Syst. Evol. Microbiol.">
        <title>Labrenzia salina sp. nov., isolated from the rhizosphere of the halophyte Arthrocnemum macrostachyum.</title>
        <authorList>
            <person name="Camacho M."/>
            <person name="Redondo-Gomez S."/>
            <person name="Rodriguez-Llorente I."/>
            <person name="Rohde M."/>
            <person name="Sproer C."/>
            <person name="Schumann P."/>
            <person name="Klenk H.P."/>
            <person name="Montero-Calasanz M.D.C."/>
        </authorList>
    </citation>
    <scope>NUCLEOTIDE SEQUENCE [LARGE SCALE GENOMIC DNA]</scope>
    <source>
        <strain evidence="2 3">DSM 29163</strain>
    </source>
</reference>
<dbReference type="CDD" id="cd03025">
    <property type="entry name" value="DsbA_FrnE_like"/>
    <property type="match status" value="1"/>
</dbReference>
<evidence type="ECO:0000313" key="3">
    <source>
        <dbReference type="Proteomes" id="UP001300261"/>
    </source>
</evidence>
<accession>A0ABT3QVD7</accession>
<dbReference type="InterPro" id="IPR001853">
    <property type="entry name" value="DSBA-like_thioredoxin_dom"/>
</dbReference>
<dbReference type="Pfam" id="PF01323">
    <property type="entry name" value="DSBA"/>
    <property type="match status" value="1"/>
</dbReference>
<feature type="domain" description="DSBA-like thioredoxin" evidence="1">
    <location>
        <begin position="11"/>
        <end position="198"/>
    </location>
</feature>
<name>A0ABT3QVD7_9HYPH</name>
<organism evidence="2 3">
    <name type="scientific">Roseibium salinum</name>
    <dbReference type="NCBI Taxonomy" id="1604349"/>
    <lineage>
        <taxon>Bacteria</taxon>
        <taxon>Pseudomonadati</taxon>
        <taxon>Pseudomonadota</taxon>
        <taxon>Alphaproteobacteria</taxon>
        <taxon>Hyphomicrobiales</taxon>
        <taxon>Stappiaceae</taxon>
        <taxon>Roseibium</taxon>
    </lineage>
</organism>
<dbReference type="InterPro" id="IPR036249">
    <property type="entry name" value="Thioredoxin-like_sf"/>
</dbReference>
<keyword evidence="3" id="KW-1185">Reference proteome</keyword>
<protein>
    <submittedName>
        <fullName evidence="2">DsbA family protein</fullName>
    </submittedName>
</protein>
<sequence>MSKTIRLTYLFDPLCGWCYGAAPAIETLMQQDDITVTALPSGLFAGAGAFPMNAGFAAHAWQADQRIAQLTGQTFSEIYRKNVLESGAGKVDSGPANLALSAVHLTTPEREFEALTAIQSARYVDGRDNGDAAVIGSVLTGLGLGDAAKRFAAPDAELLKFNKSRIETAQAEMRRFGASGVPTLVAGEGAGARVVGSNALYGKPDALIAALRAA</sequence>
<comment type="caution">
    <text evidence="2">The sequence shown here is derived from an EMBL/GenBank/DDBJ whole genome shotgun (WGS) entry which is preliminary data.</text>
</comment>
<evidence type="ECO:0000313" key="2">
    <source>
        <dbReference type="EMBL" id="MCX2720833.1"/>
    </source>
</evidence>
<dbReference type="SUPFAM" id="SSF52833">
    <property type="entry name" value="Thioredoxin-like"/>
    <property type="match status" value="1"/>
</dbReference>
<dbReference type="EMBL" id="JAPEVI010000001">
    <property type="protein sequence ID" value="MCX2720833.1"/>
    <property type="molecule type" value="Genomic_DNA"/>
</dbReference>
<dbReference type="RefSeq" id="WP_265960532.1">
    <property type="nucleotide sequence ID" value="NZ_JAPEVI010000001.1"/>
</dbReference>
<dbReference type="Proteomes" id="UP001300261">
    <property type="component" value="Unassembled WGS sequence"/>
</dbReference>
<evidence type="ECO:0000259" key="1">
    <source>
        <dbReference type="Pfam" id="PF01323"/>
    </source>
</evidence>
<gene>
    <name evidence="2" type="ORF">ON753_00190</name>
</gene>
<proteinExistence type="predicted"/>
<dbReference type="Gene3D" id="3.40.30.10">
    <property type="entry name" value="Glutaredoxin"/>
    <property type="match status" value="1"/>
</dbReference>